<dbReference type="InterPro" id="IPR004919">
    <property type="entry name" value="GmrSD_N"/>
</dbReference>
<dbReference type="InterPro" id="IPR011089">
    <property type="entry name" value="GmrSD_C"/>
</dbReference>
<evidence type="ECO:0000259" key="2">
    <source>
        <dbReference type="Pfam" id="PF07510"/>
    </source>
</evidence>
<dbReference type="PANTHER" id="PTHR35149">
    <property type="entry name" value="SLL5132 PROTEIN"/>
    <property type="match status" value="1"/>
</dbReference>
<feature type="domain" description="GmrSD restriction endonucleases N-terminal" evidence="1">
    <location>
        <begin position="10"/>
        <end position="258"/>
    </location>
</feature>
<dbReference type="PANTHER" id="PTHR35149:SF1">
    <property type="entry name" value="DUF5655 DOMAIN-CONTAINING PROTEIN"/>
    <property type="match status" value="1"/>
</dbReference>
<evidence type="ECO:0000313" key="3">
    <source>
        <dbReference type="EMBL" id="TFC75812.1"/>
    </source>
</evidence>
<comment type="caution">
    <text evidence="3">The sequence shown here is derived from an EMBL/GenBank/DDBJ whole genome shotgun (WGS) entry which is preliminary data.</text>
</comment>
<proteinExistence type="predicted"/>
<evidence type="ECO:0000313" key="4">
    <source>
        <dbReference type="Proteomes" id="UP000298433"/>
    </source>
</evidence>
<dbReference type="Proteomes" id="UP000298433">
    <property type="component" value="Unassembled WGS sequence"/>
</dbReference>
<dbReference type="OrthoDB" id="9798761at2"/>
<name>A0A4R8XLU7_9MICO</name>
<dbReference type="Pfam" id="PF07510">
    <property type="entry name" value="GmrSD_C"/>
    <property type="match status" value="1"/>
</dbReference>
<evidence type="ECO:0000259" key="1">
    <source>
        <dbReference type="Pfam" id="PF03235"/>
    </source>
</evidence>
<keyword evidence="4" id="KW-1185">Reference proteome</keyword>
<reference evidence="3 4" key="1">
    <citation type="submission" date="2019-03" db="EMBL/GenBank/DDBJ databases">
        <title>Genomics of glacier-inhabiting Cryobacterium strains.</title>
        <authorList>
            <person name="Liu Q."/>
            <person name="Xin Y.-H."/>
        </authorList>
    </citation>
    <scope>NUCLEOTIDE SEQUENCE [LARGE SCALE GENOMIC DNA]</scope>
    <source>
        <strain evidence="3 4">TMT2-48-2</strain>
    </source>
</reference>
<sequence length="627" mass="71297">MKADALTPRDLFDGKVHYEIPAFQRPYVWNEEDQWAPLWDDVERVALAVLKLEEDEPESTKLPTHFLGAVVVKTVSAFAGDVSRHIVIDGQQRMTTIQLLLDAAQLVVEELGYEDEAEALSDLILNEGKRFAGKRERFKLWPCRADRVAFESTMDSPAGKKHGASRVAEAHAFFQSTARSWVVGAVVPLEGSDGDESLIKVPGTEASRARALAQTLQSHLYLVSINLGVDDDDQLIFETLNDRGTPLLAADLIKNWVFQRGEDLHADTENWAETLWLEFDDDWWRETISQGRHLRSRVDIFLQYWLTMREREEVLTEGVFRAFRDHAAASMKELSTAESFLQVLSHDAATFRGFAELDPDSSPGRFYSRVVESLELAATIPLLLWMLSSNHDVPGVEISKGLQALESWVIRRTMLRYTMKDINRLMVSLLSELDTSSVHRAGDVVREFLSSQTADSRFWPSDETMVRDLPSLRLYGNVRQGRLRVVLEGIEMQQRTERHENTQLPHKLEIEHVMPQGWRAHWDATSPLDDVDAAERDKRVNTLGNLTLVTKKLNGTLSHRPWTDRETWIVAPTGKDQGRGKRTLLSDYSLLVLNKDLVGAHPESWSDDDIEARGVLLTQRLCRVWPC</sequence>
<dbReference type="EMBL" id="SOGN01000071">
    <property type="protein sequence ID" value="TFC75812.1"/>
    <property type="molecule type" value="Genomic_DNA"/>
</dbReference>
<dbReference type="Pfam" id="PF03235">
    <property type="entry name" value="GmrSD_N"/>
    <property type="match status" value="1"/>
</dbReference>
<dbReference type="AlphaFoldDB" id="A0A4R8XLU7"/>
<accession>A0A4R8XLU7</accession>
<organism evidence="3 4">
    <name type="scientific">Cryobacterium cheniae</name>
    <dbReference type="NCBI Taxonomy" id="1259262"/>
    <lineage>
        <taxon>Bacteria</taxon>
        <taxon>Bacillati</taxon>
        <taxon>Actinomycetota</taxon>
        <taxon>Actinomycetes</taxon>
        <taxon>Micrococcales</taxon>
        <taxon>Microbacteriaceae</taxon>
        <taxon>Cryobacterium</taxon>
    </lineage>
</organism>
<feature type="domain" description="GmrSD restriction endonucleases C-terminal" evidence="2">
    <location>
        <begin position="459"/>
        <end position="619"/>
    </location>
</feature>
<dbReference type="RefSeq" id="WP_134371296.1">
    <property type="nucleotide sequence ID" value="NZ_SOGN01000071.1"/>
</dbReference>
<protein>
    <submittedName>
        <fullName evidence="3">DUF262 domain-containing protein</fullName>
    </submittedName>
</protein>
<gene>
    <name evidence="3" type="ORF">E3T23_14795</name>
</gene>